<gene>
    <name evidence="14" type="primary">PPT1</name>
    <name evidence="14" type="synonym">LOC109903683</name>
</gene>
<dbReference type="GO" id="GO:0006898">
    <property type="term" value="P:receptor-mediated endocytosis"/>
    <property type="evidence" value="ECO:0007669"/>
    <property type="project" value="TreeGrafter"/>
</dbReference>
<evidence type="ECO:0000256" key="6">
    <source>
        <dbReference type="ARBA" id="ARBA00023157"/>
    </source>
</evidence>
<evidence type="ECO:0000256" key="1">
    <source>
        <dbReference type="ARBA" id="ARBA00010758"/>
    </source>
</evidence>
<evidence type="ECO:0000256" key="5">
    <source>
        <dbReference type="ARBA" id="ARBA00022801"/>
    </source>
</evidence>
<dbReference type="Gene3D" id="3.40.50.1820">
    <property type="entry name" value="alpha/beta hydrolase"/>
    <property type="match status" value="1"/>
</dbReference>
<comment type="catalytic activity">
    <reaction evidence="13">
        <text>S-hexadecanoyl-N-acetylcysteamine + H2O = N-acetylcysteamine + hexadecanoate + H(+)</text>
        <dbReference type="Rhea" id="RHEA:84099"/>
        <dbReference type="ChEBI" id="CHEBI:7896"/>
        <dbReference type="ChEBI" id="CHEBI:15377"/>
        <dbReference type="ChEBI" id="CHEBI:15378"/>
        <dbReference type="ChEBI" id="CHEBI:74410"/>
        <dbReference type="ChEBI" id="CHEBI:233601"/>
    </reaction>
</comment>
<evidence type="ECO:0000256" key="2">
    <source>
        <dbReference type="ARBA" id="ARBA00012423"/>
    </source>
</evidence>
<dbReference type="InterPro" id="IPR029058">
    <property type="entry name" value="AB_hydrolase_fold"/>
</dbReference>
<keyword evidence="7" id="KW-0325">Glycoprotein</keyword>
<evidence type="ECO:0000313" key="15">
    <source>
        <dbReference type="Proteomes" id="UP000694557"/>
    </source>
</evidence>
<evidence type="ECO:0000256" key="10">
    <source>
        <dbReference type="ARBA" id="ARBA00047337"/>
    </source>
</evidence>
<keyword evidence="5" id="KW-0378">Hydrolase</keyword>
<dbReference type="EC" id="3.1.2.22" evidence="2"/>
<dbReference type="AlphaFoldDB" id="A0A8C7G7I0"/>
<dbReference type="Pfam" id="PF02089">
    <property type="entry name" value="Palm_thioest"/>
    <property type="match status" value="1"/>
</dbReference>
<dbReference type="EC" id="3.1.2.2" evidence="9"/>
<dbReference type="GeneTree" id="ENSGT00940000156790"/>
<dbReference type="InterPro" id="IPR002472">
    <property type="entry name" value="Palm_thioest"/>
</dbReference>
<dbReference type="GO" id="GO:0005764">
    <property type="term" value="C:lysosome"/>
    <property type="evidence" value="ECO:0007669"/>
    <property type="project" value="TreeGrafter"/>
</dbReference>
<evidence type="ECO:0000256" key="7">
    <source>
        <dbReference type="ARBA" id="ARBA00023180"/>
    </source>
</evidence>
<evidence type="ECO:0000256" key="9">
    <source>
        <dbReference type="ARBA" id="ARBA00038848"/>
    </source>
</evidence>
<dbReference type="SUPFAM" id="SSF53474">
    <property type="entry name" value="alpha/beta-Hydrolases"/>
    <property type="match status" value="2"/>
</dbReference>
<reference evidence="14" key="2">
    <citation type="submission" date="2025-09" db="UniProtKB">
        <authorList>
            <consortium name="Ensembl"/>
        </authorList>
    </citation>
    <scope>IDENTIFICATION</scope>
</reference>
<accession>A0A8C7G7I0</accession>
<reference evidence="14" key="1">
    <citation type="submission" date="2025-08" db="UniProtKB">
        <authorList>
            <consortium name="Ensembl"/>
        </authorList>
    </citation>
    <scope>IDENTIFICATION</scope>
</reference>
<organism evidence="14 15">
    <name type="scientific">Oncorhynchus kisutch</name>
    <name type="common">Coho salmon</name>
    <name type="synonym">Salmo kisutch</name>
    <dbReference type="NCBI Taxonomy" id="8019"/>
    <lineage>
        <taxon>Eukaryota</taxon>
        <taxon>Metazoa</taxon>
        <taxon>Chordata</taxon>
        <taxon>Craniata</taxon>
        <taxon>Vertebrata</taxon>
        <taxon>Euteleostomi</taxon>
        <taxon>Actinopterygii</taxon>
        <taxon>Neopterygii</taxon>
        <taxon>Teleostei</taxon>
        <taxon>Protacanthopterygii</taxon>
        <taxon>Salmoniformes</taxon>
        <taxon>Salmonidae</taxon>
        <taxon>Salmoninae</taxon>
        <taxon>Oncorhynchus</taxon>
    </lineage>
</organism>
<keyword evidence="4" id="KW-0732">Signal</keyword>
<comment type="catalytic activity">
    <reaction evidence="12">
        <text>S-hexadecanoyl-N-acetylcysteine methyl ester + H2O = N-acetylcysteine methyl ester + hexadecanoate + H(+)</text>
        <dbReference type="Rhea" id="RHEA:84103"/>
        <dbReference type="ChEBI" id="CHEBI:7896"/>
        <dbReference type="ChEBI" id="CHEBI:15377"/>
        <dbReference type="ChEBI" id="CHEBI:15378"/>
        <dbReference type="ChEBI" id="CHEBI:233604"/>
        <dbReference type="ChEBI" id="CHEBI:233605"/>
    </reaction>
</comment>
<comment type="similarity">
    <text evidence="1">Belongs to the palmitoyl-protein thioesterase family.</text>
</comment>
<name>A0A8C7G7I0_ONCKI</name>
<dbReference type="PANTHER" id="PTHR11247">
    <property type="entry name" value="PALMITOYL-PROTEIN THIOESTERASE/DOLICHYLDIPHOSPHATASE 1"/>
    <property type="match status" value="1"/>
</dbReference>
<evidence type="ECO:0000256" key="4">
    <source>
        <dbReference type="ARBA" id="ARBA00022729"/>
    </source>
</evidence>
<evidence type="ECO:0000256" key="8">
    <source>
        <dbReference type="ARBA" id="ARBA00031934"/>
    </source>
</evidence>
<evidence type="ECO:0000256" key="11">
    <source>
        <dbReference type="ARBA" id="ARBA00047734"/>
    </source>
</evidence>
<keyword evidence="6" id="KW-1015">Disulfide bond</keyword>
<dbReference type="PANTHER" id="PTHR11247:SF8">
    <property type="entry name" value="PALMITOYL-PROTEIN THIOESTERASE 1"/>
    <property type="match status" value="1"/>
</dbReference>
<dbReference type="PRINTS" id="PR00414">
    <property type="entry name" value="PPTHIESTRASE"/>
</dbReference>
<comment type="catalytic activity">
    <reaction evidence="10">
        <text>S-hexadecanoyl-L-cysteinyl-[protein] + H2O = L-cysteinyl-[protein] + hexadecanoate + H(+)</text>
        <dbReference type="Rhea" id="RHEA:19233"/>
        <dbReference type="Rhea" id="RHEA-COMP:10131"/>
        <dbReference type="Rhea" id="RHEA-COMP:11032"/>
        <dbReference type="ChEBI" id="CHEBI:7896"/>
        <dbReference type="ChEBI" id="CHEBI:15377"/>
        <dbReference type="ChEBI" id="CHEBI:15378"/>
        <dbReference type="ChEBI" id="CHEBI:29950"/>
        <dbReference type="ChEBI" id="CHEBI:74151"/>
        <dbReference type="EC" id="3.1.2.22"/>
    </reaction>
</comment>
<dbReference type="GO" id="GO:0008474">
    <property type="term" value="F:palmitoyl-(protein) hydrolase activity"/>
    <property type="evidence" value="ECO:0007669"/>
    <property type="project" value="UniProtKB-EC"/>
</dbReference>
<proteinExistence type="inferred from homology"/>
<sequence length="393" mass="43772">MTVYINLHLSLQHKIHAASLHIAQQAAPYELEIVPSWLQCDKLLRSVVAIPEQFKMTTLLSMLLGAGPLLLLALNPVHGSDNATLPLVLWHGMGDSCCNPLSMGSIKKMVEETIPGIDVLSLMIGKTDIQDTENGFFMDVNEQVSMVCSQLAQDPKLKDGYNAMGFSQGGQFLRAVAQRCPSPPMKTLISVGGQQQGNGTMATVTSLALSLFIVFHSLPDSFEMIPFSTFTGVYGLPKCPGESSHICDWIRKKLNSGAYTDIVQKHLVQAQYWHDPLNDDLYKKHSLFLADINQERVVNETYKKNLQLLDKFVMVKFLQDSVVDPADTEWFGFLKTGQAKETETLQESVLYKEDRLGLAAMDAAGKLDFLGTEGDHLQFTREWFNAKLVPYLR</sequence>
<dbReference type="Proteomes" id="UP000694557">
    <property type="component" value="Unassembled WGS sequence"/>
</dbReference>
<evidence type="ECO:0000313" key="14">
    <source>
        <dbReference type="Ensembl" id="ENSOKIP00005039119.1"/>
    </source>
</evidence>
<dbReference type="Ensembl" id="ENSOKIT00005041275.1">
    <property type="protein sequence ID" value="ENSOKIP00005039119.1"/>
    <property type="gene ID" value="ENSOKIG00005016320.1"/>
</dbReference>
<protein>
    <recommendedName>
        <fullName evidence="3">Palmitoyl-protein thioesterase 1</fullName>
        <ecNumber evidence="9">3.1.2.2</ecNumber>
        <ecNumber evidence="2">3.1.2.22</ecNumber>
    </recommendedName>
    <alternativeName>
        <fullName evidence="8">Palmitoyl-protein hydrolase 1</fullName>
    </alternativeName>
</protein>
<evidence type="ECO:0000256" key="12">
    <source>
        <dbReference type="ARBA" id="ARBA00093191"/>
    </source>
</evidence>
<comment type="catalytic activity">
    <reaction evidence="11">
        <text>hexadecanoyl-CoA + H2O = hexadecanoate + CoA + H(+)</text>
        <dbReference type="Rhea" id="RHEA:16645"/>
        <dbReference type="ChEBI" id="CHEBI:7896"/>
        <dbReference type="ChEBI" id="CHEBI:15377"/>
        <dbReference type="ChEBI" id="CHEBI:15378"/>
        <dbReference type="ChEBI" id="CHEBI:57287"/>
        <dbReference type="ChEBI" id="CHEBI:57379"/>
        <dbReference type="EC" id="3.1.2.2"/>
    </reaction>
    <physiologicalReaction direction="left-to-right" evidence="11">
        <dbReference type="Rhea" id="RHEA:16646"/>
    </physiologicalReaction>
</comment>
<evidence type="ECO:0000256" key="13">
    <source>
        <dbReference type="ARBA" id="ARBA00093223"/>
    </source>
</evidence>
<dbReference type="GlyCosmos" id="A0A8C7G7I0">
    <property type="glycosylation" value="1 site, No reported glycans"/>
</dbReference>
<evidence type="ECO:0000256" key="3">
    <source>
        <dbReference type="ARBA" id="ARBA00014212"/>
    </source>
</evidence>
<keyword evidence="15" id="KW-1185">Reference proteome</keyword>